<keyword evidence="4" id="KW-1185">Reference proteome</keyword>
<dbReference type="SUPFAM" id="SSF49899">
    <property type="entry name" value="Concanavalin A-like lectins/glucanases"/>
    <property type="match status" value="1"/>
</dbReference>
<proteinExistence type="predicted"/>
<evidence type="ECO:0000256" key="2">
    <source>
        <dbReference type="SAM" id="SignalP"/>
    </source>
</evidence>
<dbReference type="Pfam" id="PF01828">
    <property type="entry name" value="Peptidase_A4"/>
    <property type="match status" value="1"/>
</dbReference>
<feature type="chain" id="PRO_5045550608" description="Concanavalin A-like lectin/glucanase" evidence="2">
    <location>
        <begin position="21"/>
        <end position="297"/>
    </location>
</feature>
<evidence type="ECO:0000313" key="3">
    <source>
        <dbReference type="EMBL" id="CAK7230705.1"/>
    </source>
</evidence>
<keyword evidence="2" id="KW-0732">Signal</keyword>
<dbReference type="InterPro" id="IPR038656">
    <property type="entry name" value="Peptidase_G1_sf"/>
</dbReference>
<evidence type="ECO:0008006" key="5">
    <source>
        <dbReference type="Google" id="ProtNLM"/>
    </source>
</evidence>
<comment type="caution">
    <text evidence="3">The sequence shown here is derived from an EMBL/GenBank/DDBJ whole genome shotgun (WGS) entry which is preliminary data.</text>
</comment>
<evidence type="ECO:0000256" key="1">
    <source>
        <dbReference type="SAM" id="MobiDB-lite"/>
    </source>
</evidence>
<feature type="signal peptide" evidence="2">
    <location>
        <begin position="1"/>
        <end position="20"/>
    </location>
</feature>
<reference evidence="3 4" key="1">
    <citation type="submission" date="2024-01" db="EMBL/GenBank/DDBJ databases">
        <authorList>
            <person name="Allen C."/>
            <person name="Tagirdzhanova G."/>
        </authorList>
    </citation>
    <scope>NUCLEOTIDE SEQUENCE [LARGE SCALE GENOMIC DNA]</scope>
</reference>
<name>A0ABP0CI07_9PEZI</name>
<organism evidence="3 4">
    <name type="scientific">Sporothrix bragantina</name>
    <dbReference type="NCBI Taxonomy" id="671064"/>
    <lineage>
        <taxon>Eukaryota</taxon>
        <taxon>Fungi</taxon>
        <taxon>Dikarya</taxon>
        <taxon>Ascomycota</taxon>
        <taxon>Pezizomycotina</taxon>
        <taxon>Sordariomycetes</taxon>
        <taxon>Sordariomycetidae</taxon>
        <taxon>Ophiostomatales</taxon>
        <taxon>Ophiostomataceae</taxon>
        <taxon>Sporothrix</taxon>
    </lineage>
</organism>
<feature type="compositionally biased region" description="Low complexity" evidence="1">
    <location>
        <begin position="57"/>
        <end position="79"/>
    </location>
</feature>
<gene>
    <name evidence="3" type="ORF">SBRCBS47491_007677</name>
</gene>
<sequence>MRTSVFISLATALAARVGVAAPTDKLAALFGPWDLELIGLSVDHPFREYDAAPPPASGNAPAPSAPAAPAAPATPAAPANRHNSNTTTCGAFESAADDSPMYTAATAIFVVPTVSPRPAFNWTKDPTVTPRIAVSAGVDGINCPEAVRAGIYATVFQNGTQQHVPFVEFSGRVYAVRIASVAPGETVRVRVSIVQDDIVNIDWSNLNRTTEAFNKNVPTNSNMCGKSVTWFVEDLVPSKALPGDFFAAFEPVHFSLLEGSLIDGNTTRFDAATASFTTENALCKVDESGTELVVTST</sequence>
<accession>A0ABP0CI07</accession>
<dbReference type="InterPro" id="IPR013320">
    <property type="entry name" value="ConA-like_dom_sf"/>
</dbReference>
<evidence type="ECO:0000313" key="4">
    <source>
        <dbReference type="Proteomes" id="UP001642406"/>
    </source>
</evidence>
<dbReference type="InterPro" id="IPR000250">
    <property type="entry name" value="Peptidase_G1"/>
</dbReference>
<dbReference type="Gene3D" id="2.60.120.700">
    <property type="entry name" value="Peptidase G1"/>
    <property type="match status" value="1"/>
</dbReference>
<dbReference type="EMBL" id="CAWUHC010000089">
    <property type="protein sequence ID" value="CAK7230705.1"/>
    <property type="molecule type" value="Genomic_DNA"/>
</dbReference>
<protein>
    <recommendedName>
        <fullName evidence="5">Concanavalin A-like lectin/glucanase</fullName>
    </recommendedName>
</protein>
<dbReference type="Proteomes" id="UP001642406">
    <property type="component" value="Unassembled WGS sequence"/>
</dbReference>
<feature type="region of interest" description="Disordered" evidence="1">
    <location>
        <begin position="49"/>
        <end position="92"/>
    </location>
</feature>